<dbReference type="AlphaFoldDB" id="A0A2P2Q148"/>
<accession>A0A2P2Q148</accession>
<sequence length="33" mass="3844">MKPHFIPLFLIVLLVDYSCPCFMIRFGNQISSL</sequence>
<organism evidence="1">
    <name type="scientific">Rhizophora mucronata</name>
    <name type="common">Asiatic mangrove</name>
    <dbReference type="NCBI Taxonomy" id="61149"/>
    <lineage>
        <taxon>Eukaryota</taxon>
        <taxon>Viridiplantae</taxon>
        <taxon>Streptophyta</taxon>
        <taxon>Embryophyta</taxon>
        <taxon>Tracheophyta</taxon>
        <taxon>Spermatophyta</taxon>
        <taxon>Magnoliopsida</taxon>
        <taxon>eudicotyledons</taxon>
        <taxon>Gunneridae</taxon>
        <taxon>Pentapetalae</taxon>
        <taxon>rosids</taxon>
        <taxon>fabids</taxon>
        <taxon>Malpighiales</taxon>
        <taxon>Rhizophoraceae</taxon>
        <taxon>Rhizophora</taxon>
    </lineage>
</organism>
<protein>
    <submittedName>
        <fullName evidence="1">Uncharacterized protein</fullName>
    </submittedName>
</protein>
<reference evidence="1" key="1">
    <citation type="submission" date="2018-02" db="EMBL/GenBank/DDBJ databases">
        <title>Rhizophora mucronata_Transcriptome.</title>
        <authorList>
            <person name="Meera S.P."/>
            <person name="Sreeshan A."/>
            <person name="Augustine A."/>
        </authorList>
    </citation>
    <scope>NUCLEOTIDE SEQUENCE</scope>
    <source>
        <tissue evidence="1">Leaf</tissue>
    </source>
</reference>
<proteinExistence type="predicted"/>
<dbReference type="EMBL" id="GGEC01080201">
    <property type="protein sequence ID" value="MBX60685.1"/>
    <property type="molecule type" value="Transcribed_RNA"/>
</dbReference>
<evidence type="ECO:0000313" key="1">
    <source>
        <dbReference type="EMBL" id="MBX60685.1"/>
    </source>
</evidence>
<name>A0A2P2Q148_RHIMU</name>